<dbReference type="EMBL" id="LUUK01000036">
    <property type="protein sequence ID" value="OAI25695.1"/>
    <property type="molecule type" value="Genomic_DNA"/>
</dbReference>
<sequence>MARRSEHSQEQIKEMVLAAAETIVVEDGFNALTVRKIAMEIGYTVGSIYMVFANMSDLIIHLKARALDELAEHLAACPADGDPGERLMKLADIYLDFAAKHFNRWRMIFDMQSEEAPPDWYQQKIEYMFDIVESLIRQLHAGTDAESERRAARALWSGVHGISILALTGHGQPSGIDSARASVSLLVSTFIRGWRVA</sequence>
<reference evidence="7" key="1">
    <citation type="submission" date="2016-03" db="EMBL/GenBank/DDBJ databases">
        <authorList>
            <person name="Heylen K."/>
            <person name="De Vos P."/>
            <person name="Vekeman B."/>
        </authorList>
    </citation>
    <scope>NUCLEOTIDE SEQUENCE [LARGE SCALE GENOMIC DNA]</scope>
    <source>
        <strain evidence="7">R-45383</strain>
    </source>
</reference>
<dbReference type="InterPro" id="IPR009057">
    <property type="entry name" value="Homeodomain-like_sf"/>
</dbReference>
<dbReference type="GO" id="GO:0000976">
    <property type="term" value="F:transcription cis-regulatory region binding"/>
    <property type="evidence" value="ECO:0007669"/>
    <property type="project" value="TreeGrafter"/>
</dbReference>
<keyword evidence="7" id="KW-1185">Reference proteome</keyword>
<dbReference type="PANTHER" id="PTHR30055:SF234">
    <property type="entry name" value="HTH-TYPE TRANSCRIPTIONAL REGULATOR BETI"/>
    <property type="match status" value="1"/>
</dbReference>
<feature type="DNA-binding region" description="H-T-H motif" evidence="4">
    <location>
        <begin position="33"/>
        <end position="52"/>
    </location>
</feature>
<dbReference type="Pfam" id="PF00440">
    <property type="entry name" value="TetR_N"/>
    <property type="match status" value="1"/>
</dbReference>
<evidence type="ECO:0000256" key="4">
    <source>
        <dbReference type="PROSITE-ProRule" id="PRU00335"/>
    </source>
</evidence>
<dbReference type="OrthoDB" id="7223515at2"/>
<dbReference type="AlphaFoldDB" id="A0A177P630"/>
<keyword evidence="2 4" id="KW-0238">DNA-binding</keyword>
<dbReference type="STRING" id="702114.A1355_19495"/>
<dbReference type="Pfam" id="PF13305">
    <property type="entry name" value="TetR_C_33"/>
    <property type="match status" value="1"/>
</dbReference>
<comment type="caution">
    <text evidence="6">The sequence shown here is derived from an EMBL/GenBank/DDBJ whole genome shotgun (WGS) entry which is preliminary data.</text>
</comment>
<evidence type="ECO:0000259" key="5">
    <source>
        <dbReference type="PROSITE" id="PS50977"/>
    </source>
</evidence>
<evidence type="ECO:0000256" key="1">
    <source>
        <dbReference type="ARBA" id="ARBA00023015"/>
    </source>
</evidence>
<evidence type="ECO:0000256" key="3">
    <source>
        <dbReference type="ARBA" id="ARBA00023163"/>
    </source>
</evidence>
<dbReference type="SUPFAM" id="SSF48498">
    <property type="entry name" value="Tetracyclin repressor-like, C-terminal domain"/>
    <property type="match status" value="1"/>
</dbReference>
<dbReference type="InterPro" id="IPR036271">
    <property type="entry name" value="Tet_transcr_reg_TetR-rel_C_sf"/>
</dbReference>
<proteinExistence type="predicted"/>
<accession>A0A177P630</accession>
<dbReference type="Proteomes" id="UP000077628">
    <property type="component" value="Unassembled WGS sequence"/>
</dbReference>
<organism evidence="6 7">
    <name type="scientific">Methylomonas koyamae</name>
    <dbReference type="NCBI Taxonomy" id="702114"/>
    <lineage>
        <taxon>Bacteria</taxon>
        <taxon>Pseudomonadati</taxon>
        <taxon>Pseudomonadota</taxon>
        <taxon>Gammaproteobacteria</taxon>
        <taxon>Methylococcales</taxon>
        <taxon>Methylococcaceae</taxon>
        <taxon>Methylomonas</taxon>
    </lineage>
</organism>
<keyword evidence="1" id="KW-0805">Transcription regulation</keyword>
<dbReference type="PROSITE" id="PS50977">
    <property type="entry name" value="HTH_TETR_2"/>
    <property type="match status" value="1"/>
</dbReference>
<keyword evidence="3" id="KW-0804">Transcription</keyword>
<evidence type="ECO:0000313" key="7">
    <source>
        <dbReference type="Proteomes" id="UP000077628"/>
    </source>
</evidence>
<dbReference type="SUPFAM" id="SSF46689">
    <property type="entry name" value="Homeodomain-like"/>
    <property type="match status" value="1"/>
</dbReference>
<dbReference type="RefSeq" id="WP_064025008.1">
    <property type="nucleotide sequence ID" value="NZ_LUUK01000036.1"/>
</dbReference>
<protein>
    <submittedName>
        <fullName evidence="6">TetR family transcriptional regulator</fullName>
    </submittedName>
</protein>
<gene>
    <name evidence="6" type="ORF">A1355_19495</name>
</gene>
<dbReference type="InterPro" id="IPR050109">
    <property type="entry name" value="HTH-type_TetR-like_transc_reg"/>
</dbReference>
<dbReference type="Gene3D" id="1.10.357.10">
    <property type="entry name" value="Tetracycline Repressor, domain 2"/>
    <property type="match status" value="1"/>
</dbReference>
<dbReference type="InterPro" id="IPR025996">
    <property type="entry name" value="MT1864/Rv1816-like_C"/>
</dbReference>
<dbReference type="InterPro" id="IPR001647">
    <property type="entry name" value="HTH_TetR"/>
</dbReference>
<evidence type="ECO:0000313" key="6">
    <source>
        <dbReference type="EMBL" id="OAI25695.1"/>
    </source>
</evidence>
<name>A0A177P630_9GAMM</name>
<evidence type="ECO:0000256" key="2">
    <source>
        <dbReference type="ARBA" id="ARBA00023125"/>
    </source>
</evidence>
<dbReference type="GO" id="GO:0003700">
    <property type="term" value="F:DNA-binding transcription factor activity"/>
    <property type="evidence" value="ECO:0007669"/>
    <property type="project" value="TreeGrafter"/>
</dbReference>
<feature type="domain" description="HTH tetR-type" evidence="5">
    <location>
        <begin position="10"/>
        <end position="70"/>
    </location>
</feature>
<dbReference type="PANTHER" id="PTHR30055">
    <property type="entry name" value="HTH-TYPE TRANSCRIPTIONAL REGULATOR RUTR"/>
    <property type="match status" value="1"/>
</dbReference>